<dbReference type="EMBL" id="JARAKH010000009">
    <property type="protein sequence ID" value="KAK8400779.1"/>
    <property type="molecule type" value="Genomic_DNA"/>
</dbReference>
<dbReference type="SUPFAM" id="SSF111347">
    <property type="entry name" value="Rap/Ran-GAP"/>
    <property type="match status" value="1"/>
</dbReference>
<dbReference type="AlphaFoldDB" id="A0AAW0UM67"/>
<dbReference type="Pfam" id="PF02145">
    <property type="entry name" value="Rap_GAP"/>
    <property type="match status" value="2"/>
</dbReference>
<dbReference type="InterPro" id="IPR050989">
    <property type="entry name" value="Rap1_Ran_GAP"/>
</dbReference>
<dbReference type="Pfam" id="PF21022">
    <property type="entry name" value="Rap-GAP_dimer"/>
    <property type="match status" value="1"/>
</dbReference>
<accession>A0AAW0UM67</accession>
<name>A0AAW0UM67_SCYPA</name>
<feature type="domain" description="Rap-GAP" evidence="4">
    <location>
        <begin position="349"/>
        <end position="536"/>
    </location>
</feature>
<evidence type="ECO:0000256" key="3">
    <source>
        <dbReference type="SAM" id="MobiDB-lite"/>
    </source>
</evidence>
<feature type="compositionally biased region" description="Polar residues" evidence="3">
    <location>
        <begin position="594"/>
        <end position="608"/>
    </location>
</feature>
<comment type="caution">
    <text evidence="5">The sequence shown here is derived from an EMBL/GenBank/DDBJ whole genome shotgun (WGS) entry which is preliminary data.</text>
</comment>
<feature type="coiled-coil region" evidence="2">
    <location>
        <begin position="701"/>
        <end position="735"/>
    </location>
</feature>
<dbReference type="GO" id="GO:0005737">
    <property type="term" value="C:cytoplasm"/>
    <property type="evidence" value="ECO:0007669"/>
    <property type="project" value="TreeGrafter"/>
</dbReference>
<gene>
    <name evidence="5" type="ORF">O3P69_002521</name>
</gene>
<evidence type="ECO:0000256" key="2">
    <source>
        <dbReference type="SAM" id="Coils"/>
    </source>
</evidence>
<proteinExistence type="predicted"/>
<feature type="region of interest" description="Disordered" evidence="3">
    <location>
        <begin position="51"/>
        <end position="95"/>
    </location>
</feature>
<dbReference type="PROSITE" id="PS50877">
    <property type="entry name" value="GOLOCO"/>
    <property type="match status" value="1"/>
</dbReference>
<dbReference type="PANTHER" id="PTHR15711:SF32">
    <property type="entry name" value="RAP GTPASE ACTIVATING PROTEIN 1, ISOFORM H"/>
    <property type="match status" value="1"/>
</dbReference>
<dbReference type="InterPro" id="IPR035974">
    <property type="entry name" value="Rap/Ran-GAP_sf"/>
</dbReference>
<dbReference type="InterPro" id="IPR003109">
    <property type="entry name" value="GoLoco_motif"/>
</dbReference>
<dbReference type="Gene3D" id="6.10.140.210">
    <property type="match status" value="1"/>
</dbReference>
<feature type="region of interest" description="Disordered" evidence="3">
    <location>
        <begin position="577"/>
        <end position="669"/>
    </location>
</feature>
<evidence type="ECO:0000313" key="6">
    <source>
        <dbReference type="Proteomes" id="UP001487740"/>
    </source>
</evidence>
<feature type="region of interest" description="Disordered" evidence="3">
    <location>
        <begin position="159"/>
        <end position="228"/>
    </location>
</feature>
<dbReference type="EMBL" id="JARAKH010000009">
    <property type="protein sequence ID" value="KAK8400780.1"/>
    <property type="molecule type" value="Genomic_DNA"/>
</dbReference>
<dbReference type="PROSITE" id="PS50085">
    <property type="entry name" value="RAPGAP"/>
    <property type="match status" value="1"/>
</dbReference>
<reference evidence="5 6" key="1">
    <citation type="submission" date="2023-03" db="EMBL/GenBank/DDBJ databases">
        <title>High-quality genome of Scylla paramamosain provides insights in environmental adaptation.</title>
        <authorList>
            <person name="Zhang L."/>
        </authorList>
    </citation>
    <scope>NUCLEOTIDE SEQUENCE [LARGE SCALE GENOMIC DNA]</scope>
    <source>
        <strain evidence="5">LZ_2023a</strain>
        <tissue evidence="5">Muscle</tissue>
    </source>
</reference>
<sequence>MLKIHMLESLLPIEQEGDNQNNNHHHNHNHNYRDDSDLSNFHYYNTFHLDQHPHHHHHHHHHHQPRHQRSASTSTTASNNSSDSNNNNSNNASGGAMLTFARTLSKRYKRTKGVDGALYLPRGPGLDDRMRAEISGENMLDLLEKMAKYRIDDQRCSLPHPILYPTQGVREGPGKPPPDKEEPPAKASSRTRLEETLNQPPPYQQVVIPDNGEYWDERPAGGGDPDITPTSTTGSITSTINNNNNNNINNNTNKFETDESATYYRRFFSGQEHWNFYSVDASQGPVVVSQRREGDKVRILVRLSDGLHHAYIPATGQDLKPAALVKRVKEDLSVERFSPVVSPEAPQLILEYDEHALKNQFKFGLIVQRFRQTVEEQLFANTGHSPALEQFLSLMGRRVKLKEHEGFKGGLDTQFGQTGEESLYEVFREKEVMFHVSTMLPFKEQDPQQLERKRHIGNDMPIDPCTPNTRYRVSVTARSDVPFFGPTLPPSSTFAHGPLFKEFLLTKLINAEMACYKAHRFAKLEARTRSSLLTTLVDDLRNKTSEFLGQAEVQEAPKVEPPTTRFRDIVASLIGRKNQDGTSAPGGKKPPQTPNTLVTITPQSTRSKGSGESSGPRTPPSSPDTTPNTHLAHYESDDSSLNSMDIDTHPHPLNEDSDTGLESMSSAETPHKVAAACPLCGGQEEGPCALHADPEAVLRQVEALKQEINKLKCDKLDLLRQNVTCQRDIKKLKEKELKHASDLVSATKEIARLQGLLSDFGTGQVSAV</sequence>
<feature type="compositionally biased region" description="Low complexity" evidence="3">
    <location>
        <begin position="70"/>
        <end position="93"/>
    </location>
</feature>
<organism evidence="5 6">
    <name type="scientific">Scylla paramamosain</name>
    <name type="common">Mud crab</name>
    <dbReference type="NCBI Taxonomy" id="85552"/>
    <lineage>
        <taxon>Eukaryota</taxon>
        <taxon>Metazoa</taxon>
        <taxon>Ecdysozoa</taxon>
        <taxon>Arthropoda</taxon>
        <taxon>Crustacea</taxon>
        <taxon>Multicrustacea</taxon>
        <taxon>Malacostraca</taxon>
        <taxon>Eumalacostraca</taxon>
        <taxon>Eucarida</taxon>
        <taxon>Decapoda</taxon>
        <taxon>Pleocyemata</taxon>
        <taxon>Brachyura</taxon>
        <taxon>Eubrachyura</taxon>
        <taxon>Portunoidea</taxon>
        <taxon>Portunidae</taxon>
        <taxon>Portuninae</taxon>
        <taxon>Scylla</taxon>
    </lineage>
</organism>
<dbReference type="PANTHER" id="PTHR15711">
    <property type="entry name" value="RAP GTPASE-ACTIVATING PROTEIN"/>
    <property type="match status" value="1"/>
</dbReference>
<evidence type="ECO:0000256" key="1">
    <source>
        <dbReference type="ARBA" id="ARBA00022468"/>
    </source>
</evidence>
<protein>
    <recommendedName>
        <fullName evidence="4">Rap-GAP domain-containing protein</fullName>
    </recommendedName>
</protein>
<dbReference type="GO" id="GO:0051056">
    <property type="term" value="P:regulation of small GTPase mediated signal transduction"/>
    <property type="evidence" value="ECO:0007669"/>
    <property type="project" value="InterPro"/>
</dbReference>
<dbReference type="GO" id="GO:0005096">
    <property type="term" value="F:GTPase activator activity"/>
    <property type="evidence" value="ECO:0007669"/>
    <property type="project" value="UniProtKB-KW"/>
</dbReference>
<dbReference type="Proteomes" id="UP001487740">
    <property type="component" value="Unassembled WGS sequence"/>
</dbReference>
<dbReference type="Gene3D" id="3.40.50.11210">
    <property type="entry name" value="Rap/Ran-GAP"/>
    <property type="match status" value="2"/>
</dbReference>
<evidence type="ECO:0000259" key="4">
    <source>
        <dbReference type="PROSITE" id="PS50085"/>
    </source>
</evidence>
<feature type="compositionally biased region" description="Basic residues" evidence="3">
    <location>
        <begin position="53"/>
        <end position="69"/>
    </location>
</feature>
<keyword evidence="2" id="KW-0175">Coiled coil</keyword>
<dbReference type="InterPro" id="IPR000331">
    <property type="entry name" value="Rap/Ran_GAP_dom"/>
</dbReference>
<evidence type="ECO:0000313" key="5">
    <source>
        <dbReference type="EMBL" id="KAK8400779.1"/>
    </source>
</evidence>
<keyword evidence="1" id="KW-0343">GTPase activation</keyword>
<keyword evidence="6" id="KW-1185">Reference proteome</keyword>